<feature type="region of interest" description="Disordered" evidence="1">
    <location>
        <begin position="553"/>
        <end position="584"/>
    </location>
</feature>
<reference evidence="2 3" key="1">
    <citation type="journal article" date="2023" name="Sci. Data">
        <title>Genome assembly of the Korean intertidal mud-creeper Batillaria attramentaria.</title>
        <authorList>
            <person name="Patra A.K."/>
            <person name="Ho P.T."/>
            <person name="Jun S."/>
            <person name="Lee S.J."/>
            <person name="Kim Y."/>
            <person name="Won Y.J."/>
        </authorList>
    </citation>
    <scope>NUCLEOTIDE SEQUENCE [LARGE SCALE GENOMIC DNA]</scope>
    <source>
        <strain evidence="2">Wonlab-2016</strain>
    </source>
</reference>
<gene>
    <name evidence="2" type="ORF">BaRGS_00000227</name>
</gene>
<feature type="region of interest" description="Disordered" evidence="1">
    <location>
        <begin position="485"/>
        <end position="521"/>
    </location>
</feature>
<feature type="region of interest" description="Disordered" evidence="1">
    <location>
        <begin position="690"/>
        <end position="719"/>
    </location>
</feature>
<keyword evidence="3" id="KW-1185">Reference proteome</keyword>
<organism evidence="2 3">
    <name type="scientific">Batillaria attramentaria</name>
    <dbReference type="NCBI Taxonomy" id="370345"/>
    <lineage>
        <taxon>Eukaryota</taxon>
        <taxon>Metazoa</taxon>
        <taxon>Spiralia</taxon>
        <taxon>Lophotrochozoa</taxon>
        <taxon>Mollusca</taxon>
        <taxon>Gastropoda</taxon>
        <taxon>Caenogastropoda</taxon>
        <taxon>Sorbeoconcha</taxon>
        <taxon>Cerithioidea</taxon>
        <taxon>Batillariidae</taxon>
        <taxon>Batillaria</taxon>
    </lineage>
</organism>
<sequence length="719" mass="75167">MASPAMCCVDVSQENELDHSSSLVTSDMSGLLDTDEKPDELNASFDFSEDSCRFEPECILSCPNMACSISEEQTPQPGDVDVVRSLCTATSTSPVASVSSRYGVRLTGDLGATSRVNVCTDTSLRPSSTVVFTSPSTSVLVDDSVSQDETSSQAVSHSASQTHPVVIGNDGAASFVRNVLKDLKPTSSLDSLPGNVKDGITVPAGYVLLSKPTIVPGLVSMVQSGPGTVAAPVIIQLASDVVSTPPASTLQAPSVVGGTMTNTLTVPAHSPTLPFFHRIQSGSIRGGTGTVFDTGSREHARQAVVIGCVNPSVRTGKGMQQILNHFLQQNNQPGQSQSLTSSLEPHSGDQQTYIDVSEITPTTVGSVSQTETCLNTHGESQQTESKRKNVLGSKQQITQTRGKNMPRSSKRVAHASGLTATGTSHLHSSSKDLLRDSMIFPDWSEFPVQGNNPLVLIVKEVHCHQNNMQCDATETLATYTTSSQSTKSAGKHVSASGHMDVDQHAGNDMSEEPAEDEVDGTSTVCSSLSLLKDDCHVQHCANSAQHVSCANSAPHASCANSAPHASGANSAPHASGANSAPHVSSPYSAPHVSCAIGSVPLSVLSSSQSASKDAHDAVTESGVWMANTETDSFFSISQGTDALTRPGDGAEGIRTETSKEALSKGVIRPIIICIVQEDGSTRQVNIYPAESEAEDGRCKPSSDFHITADTESTPGKSHG</sequence>
<accession>A0ABD0MBY4</accession>
<proteinExistence type="predicted"/>
<dbReference type="Proteomes" id="UP001519460">
    <property type="component" value="Unassembled WGS sequence"/>
</dbReference>
<feature type="compositionally biased region" description="Polar residues" evidence="1">
    <location>
        <begin position="709"/>
        <end position="719"/>
    </location>
</feature>
<dbReference type="AlphaFoldDB" id="A0ABD0MBY4"/>
<evidence type="ECO:0000313" key="2">
    <source>
        <dbReference type="EMBL" id="KAK7508661.1"/>
    </source>
</evidence>
<feature type="region of interest" description="Disordered" evidence="1">
    <location>
        <begin position="377"/>
        <end position="428"/>
    </location>
</feature>
<dbReference type="EMBL" id="JACVVK020000001">
    <property type="protein sequence ID" value="KAK7508661.1"/>
    <property type="molecule type" value="Genomic_DNA"/>
</dbReference>
<feature type="compositionally biased region" description="Acidic residues" evidence="1">
    <location>
        <begin position="509"/>
        <end position="519"/>
    </location>
</feature>
<comment type="caution">
    <text evidence="2">The sequence shown here is derived from an EMBL/GenBank/DDBJ whole genome shotgun (WGS) entry which is preliminary data.</text>
</comment>
<evidence type="ECO:0000256" key="1">
    <source>
        <dbReference type="SAM" id="MobiDB-lite"/>
    </source>
</evidence>
<evidence type="ECO:0000313" key="3">
    <source>
        <dbReference type="Proteomes" id="UP001519460"/>
    </source>
</evidence>
<feature type="compositionally biased region" description="Basic and acidic residues" evidence="1">
    <location>
        <begin position="694"/>
        <end position="708"/>
    </location>
</feature>
<feature type="compositionally biased region" description="Polar residues" evidence="1">
    <location>
        <begin position="392"/>
        <end position="402"/>
    </location>
</feature>
<feature type="compositionally biased region" description="Polar residues" evidence="1">
    <location>
        <begin position="418"/>
        <end position="427"/>
    </location>
</feature>
<protein>
    <submittedName>
        <fullName evidence="2">Uncharacterized protein</fullName>
    </submittedName>
</protein>
<name>A0ABD0MBY4_9CAEN</name>